<dbReference type="EMBL" id="BMNT01000036">
    <property type="protein sequence ID" value="GGL07176.1"/>
    <property type="molecule type" value="Genomic_DNA"/>
</dbReference>
<dbReference type="RefSeq" id="WP_189166116.1">
    <property type="nucleotide sequence ID" value="NZ_BMNT01000036.1"/>
</dbReference>
<sequence>MAFDPKEALRAAGILGDPVAPALEEAFASLSEEETNLLITLNSRAPAVVPEVLAHMASAQWDAPEATQHGFEAAMLCACGLWSGSGNAQN</sequence>
<dbReference type="NCBIfam" id="NF045560">
    <property type="entry name" value="aroma_sacti_dom"/>
    <property type="match status" value="1"/>
</dbReference>
<reference evidence="1" key="1">
    <citation type="journal article" date="2014" name="Int. J. Syst. Evol. Microbiol.">
        <title>Complete genome sequence of Corynebacterium casei LMG S-19264T (=DSM 44701T), isolated from a smear-ripened cheese.</title>
        <authorList>
            <consortium name="US DOE Joint Genome Institute (JGI-PGF)"/>
            <person name="Walter F."/>
            <person name="Albersmeier A."/>
            <person name="Kalinowski J."/>
            <person name="Ruckert C."/>
        </authorList>
    </citation>
    <scope>NUCLEOTIDE SEQUENCE</scope>
    <source>
        <strain evidence="1">JCM 13064</strain>
    </source>
</reference>
<reference evidence="1" key="2">
    <citation type="submission" date="2020-09" db="EMBL/GenBank/DDBJ databases">
        <authorList>
            <person name="Sun Q."/>
            <person name="Ohkuma M."/>
        </authorList>
    </citation>
    <scope>NUCLEOTIDE SEQUENCE</scope>
    <source>
        <strain evidence="1">JCM 13064</strain>
    </source>
</reference>
<protein>
    <submittedName>
        <fullName evidence="1">Uncharacterized protein</fullName>
    </submittedName>
</protein>
<dbReference type="NCBIfam" id="NF045559">
    <property type="entry name" value="sacti_RiPP_CxC"/>
    <property type="match status" value="1"/>
</dbReference>
<dbReference type="InterPro" id="IPR054632">
    <property type="entry name" value="Aroma_sacti_dom"/>
</dbReference>
<comment type="caution">
    <text evidence="1">The sequence shown here is derived from an EMBL/GenBank/DDBJ whole genome shotgun (WGS) entry which is preliminary data.</text>
</comment>
<dbReference type="Proteomes" id="UP000645217">
    <property type="component" value="Unassembled WGS sequence"/>
</dbReference>
<organism evidence="1 2">
    <name type="scientific">Sphaerisporangium melleum</name>
    <dbReference type="NCBI Taxonomy" id="321316"/>
    <lineage>
        <taxon>Bacteria</taxon>
        <taxon>Bacillati</taxon>
        <taxon>Actinomycetota</taxon>
        <taxon>Actinomycetes</taxon>
        <taxon>Streptosporangiales</taxon>
        <taxon>Streptosporangiaceae</taxon>
        <taxon>Sphaerisporangium</taxon>
    </lineage>
</organism>
<gene>
    <name evidence="1" type="ORF">GCM10007964_56820</name>
</gene>
<accession>A0A917VRI8</accession>
<dbReference type="AlphaFoldDB" id="A0A917VRI8"/>
<evidence type="ECO:0000313" key="2">
    <source>
        <dbReference type="Proteomes" id="UP000645217"/>
    </source>
</evidence>
<keyword evidence="2" id="KW-1185">Reference proteome</keyword>
<name>A0A917VRI8_9ACTN</name>
<evidence type="ECO:0000313" key="1">
    <source>
        <dbReference type="EMBL" id="GGL07176.1"/>
    </source>
</evidence>
<proteinExistence type="predicted"/>